<proteinExistence type="predicted"/>
<feature type="region of interest" description="Disordered" evidence="1">
    <location>
        <begin position="34"/>
        <end position="55"/>
    </location>
</feature>
<protein>
    <submittedName>
        <fullName evidence="2">Uncharacterized protein</fullName>
    </submittedName>
</protein>
<reference evidence="2 3" key="1">
    <citation type="submission" date="2018-12" db="EMBL/GenBank/DDBJ databases">
        <authorList>
            <consortium name="Pathogen Informatics"/>
        </authorList>
    </citation>
    <scope>NUCLEOTIDE SEQUENCE [LARGE SCALE GENOMIC DNA]</scope>
    <source>
        <strain evidence="2 3">NCTC11075</strain>
    </source>
</reference>
<organism evidence="2 3">
    <name type="scientific">Citrobacter koseri</name>
    <name type="common">Citrobacter diversus</name>
    <dbReference type="NCBI Taxonomy" id="545"/>
    <lineage>
        <taxon>Bacteria</taxon>
        <taxon>Pseudomonadati</taxon>
        <taxon>Pseudomonadota</taxon>
        <taxon>Gammaproteobacteria</taxon>
        <taxon>Enterobacterales</taxon>
        <taxon>Enterobacteriaceae</taxon>
        <taxon>Citrobacter</taxon>
    </lineage>
</organism>
<feature type="compositionally biased region" description="Polar residues" evidence="1">
    <location>
        <begin position="35"/>
        <end position="46"/>
    </location>
</feature>
<accession>A0A447UPU5</accession>
<evidence type="ECO:0000313" key="2">
    <source>
        <dbReference type="EMBL" id="VEB92717.1"/>
    </source>
</evidence>
<dbReference type="EMBL" id="LR134204">
    <property type="protein sequence ID" value="VEB92717.1"/>
    <property type="molecule type" value="Genomic_DNA"/>
</dbReference>
<name>A0A447UPU5_CITKO</name>
<sequence length="55" mass="5982">MHTFLTEYFMTNLPADTVRRIEDAAAALIAAATRTRPTNRSASTSVAAPCPTFPR</sequence>
<gene>
    <name evidence="2" type="ORF">NCTC11075_03586</name>
</gene>
<dbReference type="AlphaFoldDB" id="A0A447UPU5"/>
<evidence type="ECO:0000313" key="3">
    <source>
        <dbReference type="Proteomes" id="UP000270272"/>
    </source>
</evidence>
<evidence type="ECO:0000256" key="1">
    <source>
        <dbReference type="SAM" id="MobiDB-lite"/>
    </source>
</evidence>
<dbReference type="Proteomes" id="UP000270272">
    <property type="component" value="Chromosome"/>
</dbReference>